<evidence type="ECO:0000256" key="1">
    <source>
        <dbReference type="ARBA" id="ARBA00004241"/>
    </source>
</evidence>
<keyword evidence="3" id="KW-1133">Transmembrane helix</keyword>
<keyword evidence="2" id="KW-0178">Competence</keyword>
<comment type="caution">
    <text evidence="4">The sequence shown here is derived from an EMBL/GenBank/DDBJ whole genome shotgun (WGS) entry which is preliminary data.</text>
</comment>
<keyword evidence="5" id="KW-1185">Reference proteome</keyword>
<accession>A0ABW8RCW8</accession>
<dbReference type="Proteomes" id="UP001623041">
    <property type="component" value="Unassembled WGS sequence"/>
</dbReference>
<evidence type="ECO:0000256" key="3">
    <source>
        <dbReference type="SAM" id="Phobius"/>
    </source>
</evidence>
<feature type="transmembrane region" description="Helical" evidence="3">
    <location>
        <begin position="6"/>
        <end position="30"/>
    </location>
</feature>
<dbReference type="NCBIfam" id="TIGR02532">
    <property type="entry name" value="IV_pilin_GFxxxE"/>
    <property type="match status" value="1"/>
</dbReference>
<dbReference type="Pfam" id="PF07963">
    <property type="entry name" value="N_methyl"/>
    <property type="match status" value="1"/>
</dbReference>
<evidence type="ECO:0000313" key="5">
    <source>
        <dbReference type="Proteomes" id="UP001623041"/>
    </source>
</evidence>
<dbReference type="RefSeq" id="WP_406579956.1">
    <property type="nucleotide sequence ID" value="NZ_JBJHQH010000004.1"/>
</dbReference>
<evidence type="ECO:0000256" key="2">
    <source>
        <dbReference type="ARBA" id="ARBA00023287"/>
    </source>
</evidence>
<comment type="subcellular location">
    <subcellularLocation>
        <location evidence="1">Cell surface</location>
    </subcellularLocation>
</comment>
<sequence length="150" mass="16959">MKNQNGITLIELLAAVSILLIISSVVYGVLISSNKNYKNISEKVNLNQEANLLLATIRNYHQKEALHTFDANGKEIYKLKYDSTAKKAYIGVSSPTTELQKEGLNIILKIDSSEFSGEKTIYTADPLYIYIKLYNQQGQSYEIETVIKQY</sequence>
<keyword evidence="3" id="KW-0472">Membrane</keyword>
<dbReference type="EMBL" id="JBJHQH010000004">
    <property type="protein sequence ID" value="MFK9091286.1"/>
    <property type="molecule type" value="Genomic_DNA"/>
</dbReference>
<name>A0ABW8RCW8_9BACI</name>
<evidence type="ECO:0000313" key="4">
    <source>
        <dbReference type="EMBL" id="MFK9091286.1"/>
    </source>
</evidence>
<organism evidence="4 5">
    <name type="scientific">Bacillus salipaludis</name>
    <dbReference type="NCBI Taxonomy" id="2547811"/>
    <lineage>
        <taxon>Bacteria</taxon>
        <taxon>Bacillati</taxon>
        <taxon>Bacillota</taxon>
        <taxon>Bacilli</taxon>
        <taxon>Bacillales</taxon>
        <taxon>Bacillaceae</taxon>
        <taxon>Bacillus</taxon>
    </lineage>
</organism>
<protein>
    <submittedName>
        <fullName evidence="4">PilW family protein</fullName>
    </submittedName>
</protein>
<reference evidence="4 5" key="1">
    <citation type="submission" date="2024-11" db="EMBL/GenBank/DDBJ databases">
        <authorList>
            <person name="Lucas J.A."/>
        </authorList>
    </citation>
    <scope>NUCLEOTIDE SEQUENCE [LARGE SCALE GENOMIC DNA]</scope>
    <source>
        <strain evidence="4 5">Z 5.4</strain>
    </source>
</reference>
<keyword evidence="3" id="KW-0812">Transmembrane</keyword>
<dbReference type="InterPro" id="IPR012902">
    <property type="entry name" value="N_methyl_site"/>
</dbReference>
<gene>
    <name evidence="4" type="ORF">ACJEBI_07310</name>
</gene>
<proteinExistence type="predicted"/>